<feature type="signal peptide" evidence="1">
    <location>
        <begin position="1"/>
        <end position="28"/>
    </location>
</feature>
<reference evidence="2 3" key="1">
    <citation type="submission" date="2020-08" db="EMBL/GenBank/DDBJ databases">
        <title>Genomic Encyclopedia of Type Strains, Phase IV (KMG-IV): sequencing the most valuable type-strain genomes for metagenomic binning, comparative biology and taxonomic classification.</title>
        <authorList>
            <person name="Goeker M."/>
        </authorList>
    </citation>
    <scope>NUCLEOTIDE SEQUENCE [LARGE SCALE GENOMIC DNA]</scope>
    <source>
        <strain evidence="2 3">DSM 27026</strain>
    </source>
</reference>
<feature type="chain" id="PRO_5032452276" description="Cytochrome c1 protein" evidence="1">
    <location>
        <begin position="29"/>
        <end position="451"/>
    </location>
</feature>
<evidence type="ECO:0000313" key="3">
    <source>
        <dbReference type="Proteomes" id="UP000553706"/>
    </source>
</evidence>
<accession>A0A840VDY4</accession>
<name>A0A840VDY4_9PROT</name>
<proteinExistence type="predicted"/>
<comment type="caution">
    <text evidence="2">The sequence shown here is derived from an EMBL/GenBank/DDBJ whole genome shotgun (WGS) entry which is preliminary data.</text>
</comment>
<keyword evidence="1" id="KW-0732">Signal</keyword>
<evidence type="ECO:0000256" key="1">
    <source>
        <dbReference type="SAM" id="SignalP"/>
    </source>
</evidence>
<keyword evidence="3" id="KW-1185">Reference proteome</keyword>
<evidence type="ECO:0000313" key="2">
    <source>
        <dbReference type="EMBL" id="MBB5373916.1"/>
    </source>
</evidence>
<protein>
    <recommendedName>
        <fullName evidence="4">Cytochrome c1 protein</fullName>
    </recommendedName>
</protein>
<dbReference type="RefSeq" id="WP_183266929.1">
    <property type="nucleotide sequence ID" value="NZ_JACHFJ010000010.1"/>
</dbReference>
<dbReference type="Proteomes" id="UP000553706">
    <property type="component" value="Unassembled WGS sequence"/>
</dbReference>
<sequence length="451" mass="48543">MGKHVVQLVVGCVAVSAALLAAIRPAEAIPSFAAQTGLPCAACHIGFPQLTPFGRMFKMQAYVLGKQDFPDAKNFSAMVEGGYTHLNDKVPGGLSPDYPSNNAWSIQQTSLFYGGVLDKQLGLGAFIQGTFDGVAHQFHWDNADIRDAHATKLFGAPLVYGFTFNNNPAVTDLWNTLPAWGYPFIPSELGAGPTAGLQINNLGQSVWGFGGYSAINITPADMLYGEVDLYQSLPDHTAYALGVGPSNGVAGVTPYWRVAYQHSIGENSIEVGASGLSDHPYPAGLKHGPTDNLTDVGLDLQFQHIEAQQSLSLQASWFHENQHWGASYRLGNTANLNDALNVEAVTVSYLWRQMFGATESFNSITGSGDTGLYNTGSGNANGKPNTDSFTTELDYYPFNRGGPSVFPWANAKLFAEYTVYTQFNGLARNYDGNGRNAGGNDVLFTGIWFVF</sequence>
<dbReference type="AlphaFoldDB" id="A0A840VDY4"/>
<organism evidence="2 3">
    <name type="scientific">Acidocella aromatica</name>
    <dbReference type="NCBI Taxonomy" id="1303579"/>
    <lineage>
        <taxon>Bacteria</taxon>
        <taxon>Pseudomonadati</taxon>
        <taxon>Pseudomonadota</taxon>
        <taxon>Alphaproteobacteria</taxon>
        <taxon>Acetobacterales</taxon>
        <taxon>Acidocellaceae</taxon>
        <taxon>Acidocella</taxon>
    </lineage>
</organism>
<gene>
    <name evidence="2" type="ORF">HNP71_002183</name>
</gene>
<dbReference type="EMBL" id="JACHFJ010000010">
    <property type="protein sequence ID" value="MBB5373916.1"/>
    <property type="molecule type" value="Genomic_DNA"/>
</dbReference>
<evidence type="ECO:0008006" key="4">
    <source>
        <dbReference type="Google" id="ProtNLM"/>
    </source>
</evidence>